<accession>A0ABR2MEF1</accession>
<reference evidence="1 2" key="1">
    <citation type="journal article" date="2022" name="Nat. Plants">
        <title>Genomes of leafy and leafless Platanthera orchids illuminate the evolution of mycoheterotrophy.</title>
        <authorList>
            <person name="Li M.H."/>
            <person name="Liu K.W."/>
            <person name="Li Z."/>
            <person name="Lu H.C."/>
            <person name="Ye Q.L."/>
            <person name="Zhang D."/>
            <person name="Wang J.Y."/>
            <person name="Li Y.F."/>
            <person name="Zhong Z.M."/>
            <person name="Liu X."/>
            <person name="Yu X."/>
            <person name="Liu D.K."/>
            <person name="Tu X.D."/>
            <person name="Liu B."/>
            <person name="Hao Y."/>
            <person name="Liao X.Y."/>
            <person name="Jiang Y.T."/>
            <person name="Sun W.H."/>
            <person name="Chen J."/>
            <person name="Chen Y.Q."/>
            <person name="Ai Y."/>
            <person name="Zhai J.W."/>
            <person name="Wu S.S."/>
            <person name="Zhou Z."/>
            <person name="Hsiao Y.Y."/>
            <person name="Wu W.L."/>
            <person name="Chen Y.Y."/>
            <person name="Lin Y.F."/>
            <person name="Hsu J.L."/>
            <person name="Li C.Y."/>
            <person name="Wang Z.W."/>
            <person name="Zhao X."/>
            <person name="Zhong W.Y."/>
            <person name="Ma X.K."/>
            <person name="Ma L."/>
            <person name="Huang J."/>
            <person name="Chen G.Z."/>
            <person name="Huang M.Z."/>
            <person name="Huang L."/>
            <person name="Peng D.H."/>
            <person name="Luo Y.B."/>
            <person name="Zou S.Q."/>
            <person name="Chen S.P."/>
            <person name="Lan S."/>
            <person name="Tsai W.C."/>
            <person name="Van de Peer Y."/>
            <person name="Liu Z.J."/>
        </authorList>
    </citation>
    <scope>NUCLEOTIDE SEQUENCE [LARGE SCALE GENOMIC DNA]</scope>
    <source>
        <strain evidence="1">Lor288</strain>
    </source>
</reference>
<sequence length="119" mass="13224">MLESGGGGGELCGEAGSFIPEPAHKIDAGLLQGNHPHRRELHSHHPCVRRRPLQPHLHYLRCARGSLAEDDRPIKTLYFISSIVNEEEFGCLRNCLVLMIHVLAGVVIHMLINECFGLN</sequence>
<comment type="caution">
    <text evidence="1">The sequence shown here is derived from an EMBL/GenBank/DDBJ whole genome shotgun (WGS) entry which is preliminary data.</text>
</comment>
<dbReference type="EMBL" id="JBBWWR010000008">
    <property type="protein sequence ID" value="KAK8962533.1"/>
    <property type="molecule type" value="Genomic_DNA"/>
</dbReference>
<keyword evidence="2" id="KW-1185">Reference proteome</keyword>
<organism evidence="1 2">
    <name type="scientific">Platanthera guangdongensis</name>
    <dbReference type="NCBI Taxonomy" id="2320717"/>
    <lineage>
        <taxon>Eukaryota</taxon>
        <taxon>Viridiplantae</taxon>
        <taxon>Streptophyta</taxon>
        <taxon>Embryophyta</taxon>
        <taxon>Tracheophyta</taxon>
        <taxon>Spermatophyta</taxon>
        <taxon>Magnoliopsida</taxon>
        <taxon>Liliopsida</taxon>
        <taxon>Asparagales</taxon>
        <taxon>Orchidaceae</taxon>
        <taxon>Orchidoideae</taxon>
        <taxon>Orchideae</taxon>
        <taxon>Orchidinae</taxon>
        <taxon>Platanthera</taxon>
    </lineage>
</organism>
<gene>
    <name evidence="1" type="ORF">KSP40_PGU021556</name>
</gene>
<evidence type="ECO:0000313" key="1">
    <source>
        <dbReference type="EMBL" id="KAK8962533.1"/>
    </source>
</evidence>
<dbReference type="Proteomes" id="UP001412067">
    <property type="component" value="Unassembled WGS sequence"/>
</dbReference>
<protein>
    <submittedName>
        <fullName evidence="1">Uncharacterized protein</fullName>
    </submittedName>
</protein>
<name>A0ABR2MEF1_9ASPA</name>
<evidence type="ECO:0000313" key="2">
    <source>
        <dbReference type="Proteomes" id="UP001412067"/>
    </source>
</evidence>
<proteinExistence type="predicted"/>